<organism evidence="11 12">
    <name type="scientific">Asticcacaulis taihuensis</name>
    <dbReference type="NCBI Taxonomy" id="260084"/>
    <lineage>
        <taxon>Bacteria</taxon>
        <taxon>Pseudomonadati</taxon>
        <taxon>Pseudomonadota</taxon>
        <taxon>Alphaproteobacteria</taxon>
        <taxon>Caulobacterales</taxon>
        <taxon>Caulobacteraceae</taxon>
        <taxon>Asticcacaulis</taxon>
    </lineage>
</organism>
<name>A0A1G4SRY5_9CAUL</name>
<dbReference type="InterPro" id="IPR005481">
    <property type="entry name" value="BC-like_N"/>
</dbReference>
<keyword evidence="6" id="KW-0092">Biotin</keyword>
<dbReference type="InterPro" id="IPR011764">
    <property type="entry name" value="Biotin_carboxylation_dom"/>
</dbReference>
<dbReference type="PANTHER" id="PTHR18866">
    <property type="entry name" value="CARBOXYLASE:PYRUVATE/ACETYL-COA/PROPIONYL-COA CARBOXYLASE"/>
    <property type="match status" value="1"/>
</dbReference>
<dbReference type="OrthoDB" id="9763189at2"/>
<dbReference type="InterPro" id="IPR016185">
    <property type="entry name" value="PreATP-grasp_dom_sf"/>
</dbReference>
<dbReference type="FunFam" id="2.40.50.100:FF:000003">
    <property type="entry name" value="Acetyl-CoA carboxylase biotin carboxyl carrier protein"/>
    <property type="match status" value="1"/>
</dbReference>
<dbReference type="FunFam" id="3.30.1490.20:FF:000003">
    <property type="entry name" value="acetyl-CoA carboxylase isoform X1"/>
    <property type="match status" value="1"/>
</dbReference>
<dbReference type="SUPFAM" id="SSF51230">
    <property type="entry name" value="Single hybrid motif"/>
    <property type="match status" value="1"/>
</dbReference>
<dbReference type="PROSITE" id="PS50975">
    <property type="entry name" value="ATP_GRASP"/>
    <property type="match status" value="1"/>
</dbReference>
<evidence type="ECO:0000256" key="7">
    <source>
        <dbReference type="PROSITE-ProRule" id="PRU00409"/>
    </source>
</evidence>
<dbReference type="PROSITE" id="PS50968">
    <property type="entry name" value="BIOTINYL_LIPOYL"/>
    <property type="match status" value="1"/>
</dbReference>
<dbReference type="GO" id="GO:0016874">
    <property type="term" value="F:ligase activity"/>
    <property type="evidence" value="ECO:0007669"/>
    <property type="project" value="UniProtKB-KW"/>
</dbReference>
<evidence type="ECO:0000313" key="11">
    <source>
        <dbReference type="EMBL" id="SCW71049.1"/>
    </source>
</evidence>
<dbReference type="InterPro" id="IPR005479">
    <property type="entry name" value="CPAse_ATP-bd"/>
</dbReference>
<dbReference type="FunFam" id="3.30.470.20:FF:000028">
    <property type="entry name" value="Methylcrotonoyl-CoA carboxylase subunit alpha, mitochondrial"/>
    <property type="match status" value="1"/>
</dbReference>
<keyword evidence="4 7" id="KW-0067">ATP-binding</keyword>
<dbReference type="Gene3D" id="3.30.700.40">
    <property type="match status" value="1"/>
</dbReference>
<dbReference type="InterPro" id="IPR050856">
    <property type="entry name" value="Biotin_carboxylase_complex"/>
</dbReference>
<feature type="domain" description="ATP-grasp" evidence="9">
    <location>
        <begin position="120"/>
        <end position="322"/>
    </location>
</feature>
<dbReference type="PROSITE" id="PS50979">
    <property type="entry name" value="BC"/>
    <property type="match status" value="1"/>
</dbReference>
<dbReference type="FunFam" id="3.40.50.20:FF:000010">
    <property type="entry name" value="Propionyl-CoA carboxylase subunit alpha"/>
    <property type="match status" value="1"/>
</dbReference>
<accession>A0A1G4SRY5</accession>
<dbReference type="Pfam" id="PF00289">
    <property type="entry name" value="Biotin_carb_N"/>
    <property type="match status" value="1"/>
</dbReference>
<evidence type="ECO:0000259" key="9">
    <source>
        <dbReference type="PROSITE" id="PS50975"/>
    </source>
</evidence>
<dbReference type="InterPro" id="IPR011053">
    <property type="entry name" value="Single_hybrid_motif"/>
</dbReference>
<gene>
    <name evidence="11" type="ORF">SAMN02927928_2799</name>
</gene>
<evidence type="ECO:0000256" key="6">
    <source>
        <dbReference type="ARBA" id="ARBA00023267"/>
    </source>
</evidence>
<dbReference type="SUPFAM" id="SSF52440">
    <property type="entry name" value="PreATP-grasp domain"/>
    <property type="match status" value="1"/>
</dbReference>
<evidence type="ECO:0000259" key="10">
    <source>
        <dbReference type="PROSITE" id="PS50979"/>
    </source>
</evidence>
<feature type="domain" description="Biotin carboxylation" evidence="10">
    <location>
        <begin position="1"/>
        <end position="449"/>
    </location>
</feature>
<dbReference type="InterPro" id="IPR005482">
    <property type="entry name" value="Biotin_COase_C"/>
</dbReference>
<dbReference type="EMBL" id="FMTS01000005">
    <property type="protein sequence ID" value="SCW71049.1"/>
    <property type="molecule type" value="Genomic_DNA"/>
</dbReference>
<dbReference type="Pfam" id="PF02785">
    <property type="entry name" value="Biotin_carb_C"/>
    <property type="match status" value="1"/>
</dbReference>
<keyword evidence="2" id="KW-0436">Ligase</keyword>
<dbReference type="InterPro" id="IPR011761">
    <property type="entry name" value="ATP-grasp"/>
</dbReference>
<comment type="cofactor">
    <cofactor evidence="1">
        <name>biotin</name>
        <dbReference type="ChEBI" id="CHEBI:57586"/>
    </cofactor>
</comment>
<protein>
    <submittedName>
        <fullName evidence="11">3-methylcrotonyl-CoA carboxylase alpha subunit</fullName>
    </submittedName>
</protein>
<dbReference type="InterPro" id="IPR000089">
    <property type="entry name" value="Biotin_lipoyl"/>
</dbReference>
<dbReference type="SUPFAM" id="SSF56059">
    <property type="entry name" value="Glutathione synthetase ATP-binding domain-like"/>
    <property type="match status" value="1"/>
</dbReference>
<keyword evidence="5" id="KW-0809">Transit peptide</keyword>
<keyword evidence="12" id="KW-1185">Reference proteome</keyword>
<evidence type="ECO:0000256" key="4">
    <source>
        <dbReference type="ARBA" id="ARBA00022840"/>
    </source>
</evidence>
<evidence type="ECO:0000313" key="12">
    <source>
        <dbReference type="Proteomes" id="UP000199150"/>
    </source>
</evidence>
<dbReference type="CDD" id="cd06850">
    <property type="entry name" value="biotinyl_domain"/>
    <property type="match status" value="1"/>
</dbReference>
<evidence type="ECO:0000256" key="1">
    <source>
        <dbReference type="ARBA" id="ARBA00001953"/>
    </source>
</evidence>
<proteinExistence type="predicted"/>
<dbReference type="Proteomes" id="UP000199150">
    <property type="component" value="Unassembled WGS sequence"/>
</dbReference>
<dbReference type="GO" id="GO:0005524">
    <property type="term" value="F:ATP binding"/>
    <property type="evidence" value="ECO:0007669"/>
    <property type="project" value="UniProtKB-UniRule"/>
</dbReference>
<evidence type="ECO:0000259" key="8">
    <source>
        <dbReference type="PROSITE" id="PS50968"/>
    </source>
</evidence>
<evidence type="ECO:0000256" key="3">
    <source>
        <dbReference type="ARBA" id="ARBA00022741"/>
    </source>
</evidence>
<dbReference type="Gene3D" id="3.30.470.20">
    <property type="entry name" value="ATP-grasp fold, B domain"/>
    <property type="match status" value="1"/>
</dbReference>
<feature type="domain" description="Lipoyl-binding" evidence="8">
    <location>
        <begin position="494"/>
        <end position="569"/>
    </location>
</feature>
<dbReference type="GO" id="GO:0046872">
    <property type="term" value="F:metal ion binding"/>
    <property type="evidence" value="ECO:0007669"/>
    <property type="project" value="InterPro"/>
</dbReference>
<dbReference type="STRING" id="260084.SAMN02927928_2799"/>
<dbReference type="SMART" id="SM00878">
    <property type="entry name" value="Biotin_carb_C"/>
    <property type="match status" value="1"/>
</dbReference>
<keyword evidence="3 7" id="KW-0547">Nucleotide-binding</keyword>
<evidence type="ECO:0000256" key="5">
    <source>
        <dbReference type="ARBA" id="ARBA00022946"/>
    </source>
</evidence>
<dbReference type="AlphaFoldDB" id="A0A1G4SRY5"/>
<reference evidence="12" key="1">
    <citation type="submission" date="2016-10" db="EMBL/GenBank/DDBJ databases">
        <authorList>
            <person name="Varghese N."/>
            <person name="Submissions S."/>
        </authorList>
    </citation>
    <scope>NUCLEOTIDE SEQUENCE [LARGE SCALE GENOMIC DNA]</scope>
    <source>
        <strain evidence="12">CGMCC 1.3431</strain>
    </source>
</reference>
<dbReference type="InterPro" id="IPR011054">
    <property type="entry name" value="Rudment_hybrid_motif"/>
</dbReference>
<dbReference type="PANTHER" id="PTHR18866:SF33">
    <property type="entry name" value="METHYLCROTONOYL-COA CARBOXYLASE SUBUNIT ALPHA, MITOCHONDRIAL-RELATED"/>
    <property type="match status" value="1"/>
</dbReference>
<dbReference type="Pfam" id="PF00364">
    <property type="entry name" value="Biotin_lipoyl"/>
    <property type="match status" value="1"/>
</dbReference>
<sequence>MFKRILIANRGEIARRIIRSCKRMNVETVAVYSDADARAAFVREADRAVLIGPAAASDSYLRGDRIIAAALETGAEAIHPGYGFLSENAEFAEACEDAGLVFIGPRPDAIRAMALKGAAKALMTVAGVPVTPGYHGDDQNAEHLAAEAARIGYPVLIKAVAGGGGKGMRRVDRAEDFADALISAQREGLNAFSDPKVLIEKYIEVPRHIEIQLFADEHGSVVHLFERDCSLQRRHQKVIEEAPAPGLPEAMRRAMGEAAVKAAQAIKYRGAGTVEFIVDVSKGIEGAPFYFMEMNTRLQVEHPVTEEITGLDLVEWQLRVAAGELLPRTQAELAITGHAIEARLYAEDPQNDFLPAIGTLERLDFPAAARIESAVEAGDTVSPFYDPMIAKIVVHGKDRKQALDRMREALIETKLRGLATNLSFLRRVVSDAAFAAAEIDTGFIARHQDRLLLPWPDSEIMPSAADPTSPWNDITGWRLNLPPQVPLNLKSEAGEAAVVSGDIKAPMPGKLIDVFVSVGEAVEKGQKLLIMGAMKIEHTMKAPMAGVVRAVHAAAGDQVADKALLVEIE</sequence>
<dbReference type="Gene3D" id="2.40.50.100">
    <property type="match status" value="1"/>
</dbReference>
<dbReference type="SUPFAM" id="SSF51246">
    <property type="entry name" value="Rudiment single hybrid motif"/>
    <property type="match status" value="1"/>
</dbReference>
<evidence type="ECO:0000256" key="2">
    <source>
        <dbReference type="ARBA" id="ARBA00022598"/>
    </source>
</evidence>
<dbReference type="PROSITE" id="PS00867">
    <property type="entry name" value="CPSASE_2"/>
    <property type="match status" value="1"/>
</dbReference>
<dbReference type="RefSeq" id="WP_090649182.1">
    <property type="nucleotide sequence ID" value="NZ_CBCRYE010000003.1"/>
</dbReference>
<dbReference type="Pfam" id="PF02786">
    <property type="entry name" value="CPSase_L_D2"/>
    <property type="match status" value="1"/>
</dbReference>